<keyword evidence="4" id="KW-1185">Reference proteome</keyword>
<dbReference type="InterPro" id="IPR012461">
    <property type="entry name" value="SACK1"/>
</dbReference>
<name>A0A3B3CQP1_ORYME</name>
<dbReference type="InterPro" id="IPR050944">
    <property type="entry name" value="FAM83"/>
</dbReference>
<dbReference type="PaxDb" id="30732-ENSOMEP00000020198"/>
<evidence type="ECO:0000259" key="2">
    <source>
        <dbReference type="Pfam" id="PF07894"/>
    </source>
</evidence>
<dbReference type="GeneID" id="112144576"/>
<accession>A0A3B3CQP1</accession>
<comment type="similarity">
    <text evidence="1">Belongs to the FAM83 family.</text>
</comment>
<dbReference type="Pfam" id="PF07894">
    <property type="entry name" value="SACK1"/>
    <property type="match status" value="1"/>
</dbReference>
<evidence type="ECO:0000256" key="1">
    <source>
        <dbReference type="ARBA" id="ARBA00006937"/>
    </source>
</evidence>
<dbReference type="RefSeq" id="XP_024124921.1">
    <property type="nucleotide sequence ID" value="XM_024269153.2"/>
</dbReference>
<reference evidence="3" key="1">
    <citation type="submission" date="2025-08" db="UniProtKB">
        <authorList>
            <consortium name="Ensembl"/>
        </authorList>
    </citation>
    <scope>IDENTIFICATION</scope>
</reference>
<dbReference type="KEGG" id="oml:112144576"/>
<dbReference type="OrthoDB" id="8943940at2759"/>
<dbReference type="GO" id="GO:0007165">
    <property type="term" value="P:signal transduction"/>
    <property type="evidence" value="ECO:0007669"/>
    <property type="project" value="TreeGrafter"/>
</dbReference>
<dbReference type="OMA" id="FDTEFRT"/>
<dbReference type="PANTHER" id="PTHR16181:SF29">
    <property type="entry name" value="PROTEIN FAM83A-RELATED"/>
    <property type="match status" value="1"/>
</dbReference>
<dbReference type="GeneTree" id="ENSGT00940000164021"/>
<proteinExistence type="inferred from homology"/>
<dbReference type="AlphaFoldDB" id="A0A3B3CQP1"/>
<organism evidence="3 4">
    <name type="scientific">Oryzias melastigma</name>
    <name type="common">Marine medaka</name>
    <dbReference type="NCBI Taxonomy" id="30732"/>
    <lineage>
        <taxon>Eukaryota</taxon>
        <taxon>Metazoa</taxon>
        <taxon>Chordata</taxon>
        <taxon>Craniata</taxon>
        <taxon>Vertebrata</taxon>
        <taxon>Euteleostomi</taxon>
        <taxon>Actinopterygii</taxon>
        <taxon>Neopterygii</taxon>
        <taxon>Teleostei</taxon>
        <taxon>Neoteleostei</taxon>
        <taxon>Acanthomorphata</taxon>
        <taxon>Ovalentaria</taxon>
        <taxon>Atherinomorphae</taxon>
        <taxon>Beloniformes</taxon>
        <taxon>Adrianichthyidae</taxon>
        <taxon>Oryziinae</taxon>
        <taxon>Oryzias</taxon>
    </lineage>
</organism>
<feature type="domain" description="Scaffolding anchor of CK1" evidence="2">
    <location>
        <begin position="17"/>
        <end position="277"/>
    </location>
</feature>
<dbReference type="Gene3D" id="3.30.870.10">
    <property type="entry name" value="Endonuclease Chain A"/>
    <property type="match status" value="1"/>
</dbReference>
<evidence type="ECO:0000313" key="4">
    <source>
        <dbReference type="Proteomes" id="UP000261560"/>
    </source>
</evidence>
<reference evidence="3" key="2">
    <citation type="submission" date="2025-09" db="UniProtKB">
        <authorList>
            <consortium name="Ensembl"/>
        </authorList>
    </citation>
    <scope>IDENTIFICATION</scope>
</reference>
<sequence length="597" mass="68314">MPNSQELSLDENAVFLPVDESSTGFLHSEREREAVEELLSAGAEAFYSTIGPERFGCFLSPEEVGQMSNWVQNWVQPEEENGLERNTLAEEYCSTYFPEPFDFPAPNLDLGWPEDQPCGKNSLMVYSSPPVEGQPPVREIIRTHLQEAKKVIAIVTDGLTDNTIISDLHMAASRGVPVYIILNKRSAQENFTLSRLRHPYMRVRVLGGKSFYSRTGRKVVGELKEKFLLVDLKTVILGSYSLTWTDAHLHRQLITVLTGSTVDWFDTEFRTLYADSLPVHETVTLPGNMVFHAPDKLKNSIHPRFQKRLSVELEIPPNIPSPAKDLLLDWKDMGFYQEIPSSQDTLPDLHENNLGEEISQQNDNKEEFILERIAYHGHHFKDEKRVQQNISPKTVGVTKDHATLTNTEPRFTQTVDPKRLERLDHKIEKALCRQTHKQKNNLHNGSTEPDDEASETYKETRLILRRHSGVWMRNTTITPSRRSLILDEPKPECHRYTNDILKTIMQGTEGILRRKNDPLFLEKPQLDLGGVYTDMSCSKIGGQMPRTQGGFFTDQMTPASILIKERNQETRVVTPKATRLTRAFDERKDFYSLRGDE</sequence>
<protein>
    <submittedName>
        <fullName evidence="3">Family with sequence similarity 83 member E</fullName>
    </submittedName>
</protein>
<dbReference type="STRING" id="30732.ENSOMEP00000020198"/>
<dbReference type="PANTHER" id="PTHR16181">
    <property type="entry name" value="PROTEIN FAM83A-RELATED"/>
    <property type="match status" value="1"/>
</dbReference>
<dbReference type="SUPFAM" id="SSF56024">
    <property type="entry name" value="Phospholipase D/nuclease"/>
    <property type="match status" value="1"/>
</dbReference>
<dbReference type="Proteomes" id="UP000261560">
    <property type="component" value="Unplaced"/>
</dbReference>
<evidence type="ECO:0000313" key="3">
    <source>
        <dbReference type="Ensembl" id="ENSOMEP00000020198.1"/>
    </source>
</evidence>
<dbReference type="CTD" id="54854"/>
<dbReference type="Ensembl" id="ENSOMET00000029623.1">
    <property type="protein sequence ID" value="ENSOMEP00000020198.1"/>
    <property type="gene ID" value="ENSOMEG00000022042.1"/>
</dbReference>
<dbReference type="GO" id="GO:0019901">
    <property type="term" value="F:protein kinase binding"/>
    <property type="evidence" value="ECO:0007669"/>
    <property type="project" value="TreeGrafter"/>
</dbReference>